<evidence type="ECO:0000256" key="1">
    <source>
        <dbReference type="SAM" id="MobiDB-lite"/>
    </source>
</evidence>
<reference evidence="2 3" key="1">
    <citation type="submission" date="2021-12" db="EMBL/GenBank/DDBJ databases">
        <title>Discovery of the Pendulisporaceae a myxobacterial family with distinct sporulation behavior and unique specialized metabolism.</title>
        <authorList>
            <person name="Garcia R."/>
            <person name="Popoff A."/>
            <person name="Bader C.D."/>
            <person name="Loehr J."/>
            <person name="Walesch S."/>
            <person name="Walt C."/>
            <person name="Boldt J."/>
            <person name="Bunk B."/>
            <person name="Haeckl F.J.F.P.J."/>
            <person name="Gunesch A.P."/>
            <person name="Birkelbach J."/>
            <person name="Nuebel U."/>
            <person name="Pietschmann T."/>
            <person name="Bach T."/>
            <person name="Mueller R."/>
        </authorList>
    </citation>
    <scope>NUCLEOTIDE SEQUENCE [LARGE SCALE GENOMIC DNA]</scope>
    <source>
        <strain evidence="2 3">MSr11954</strain>
    </source>
</reference>
<evidence type="ECO:0000313" key="2">
    <source>
        <dbReference type="EMBL" id="WXB12505.1"/>
    </source>
</evidence>
<organism evidence="2 3">
    <name type="scientific">Pendulispora albinea</name>
    <dbReference type="NCBI Taxonomy" id="2741071"/>
    <lineage>
        <taxon>Bacteria</taxon>
        <taxon>Pseudomonadati</taxon>
        <taxon>Myxococcota</taxon>
        <taxon>Myxococcia</taxon>
        <taxon>Myxococcales</taxon>
        <taxon>Sorangiineae</taxon>
        <taxon>Pendulisporaceae</taxon>
        <taxon>Pendulispora</taxon>
    </lineage>
</organism>
<feature type="region of interest" description="Disordered" evidence="1">
    <location>
        <begin position="208"/>
        <end position="280"/>
    </location>
</feature>
<accession>A0ABZ2LQ87</accession>
<feature type="compositionally biased region" description="Low complexity" evidence="1">
    <location>
        <begin position="208"/>
        <end position="229"/>
    </location>
</feature>
<name>A0ABZ2LQ87_9BACT</name>
<keyword evidence="3" id="KW-1185">Reference proteome</keyword>
<evidence type="ECO:0000313" key="3">
    <source>
        <dbReference type="Proteomes" id="UP001370348"/>
    </source>
</evidence>
<evidence type="ECO:0008006" key="4">
    <source>
        <dbReference type="Google" id="ProtNLM"/>
    </source>
</evidence>
<dbReference type="Proteomes" id="UP001370348">
    <property type="component" value="Chromosome"/>
</dbReference>
<sequence>MLAEATGKDVRARYRIGRLIKDVKGSEQRYGARAVKNLAAALGRDEATLYRFALVAEAWTEEDLDVLLARKTPHGEPLSFSHLVELAQIQDKNRRSEMLEFALSYGASVRELIDAIADPGAERTDNNGADPAPSIDSLLRRVASTCDAVQRKIEISERLLSQLERSTDPKSTNSIDELLSRAVSSQRAILEASTRSIERLERARQRLSVPSLPASKPAPATTPSSAPASDWSETRSARSVARKASQHTGATPLPAVHAKNATAELSDNRTPRLLAGFTSA</sequence>
<dbReference type="EMBL" id="CP089984">
    <property type="protein sequence ID" value="WXB12505.1"/>
    <property type="molecule type" value="Genomic_DNA"/>
</dbReference>
<gene>
    <name evidence="2" type="ORF">LZC94_32245</name>
</gene>
<dbReference type="RefSeq" id="WP_394822128.1">
    <property type="nucleotide sequence ID" value="NZ_CP089984.1"/>
</dbReference>
<protein>
    <recommendedName>
        <fullName evidence="4">Transposase</fullName>
    </recommendedName>
</protein>
<proteinExistence type="predicted"/>